<reference evidence="2 3" key="1">
    <citation type="submission" date="2024-01" db="EMBL/GenBank/DDBJ databases">
        <title>Mariniflexile litorale sp. nov., isolated from the shallow sediments of the Sea of Japan.</title>
        <authorList>
            <person name="Romanenko L."/>
            <person name="Bystritskaya E."/>
            <person name="Isaeva M."/>
        </authorList>
    </citation>
    <scope>NUCLEOTIDE SEQUENCE [LARGE SCALE GENOMIC DNA]</scope>
    <source>
        <strain evidence="2 3">KCTC 32427</strain>
    </source>
</reference>
<gene>
    <name evidence="2" type="ORF">VP395_08785</name>
</gene>
<evidence type="ECO:0000259" key="1">
    <source>
        <dbReference type="Pfam" id="PF16363"/>
    </source>
</evidence>
<feature type="domain" description="NAD(P)-binding" evidence="1">
    <location>
        <begin position="9"/>
        <end position="292"/>
    </location>
</feature>
<evidence type="ECO:0000313" key="3">
    <source>
        <dbReference type="Proteomes" id="UP001416393"/>
    </source>
</evidence>
<keyword evidence="3" id="KW-1185">Reference proteome</keyword>
<dbReference type="Proteomes" id="UP001416393">
    <property type="component" value="Unassembled WGS sequence"/>
</dbReference>
<sequence length="296" mass="33751">MELHSNKVLITGINGFTGKYLKQYLEQKNYTVHGVSNQVNENEINVYQCDITNKEQLVSIFKKIQPNYIIHLAAISFVQHLDIEEIYKVNVIGTQNLLEASLEIEKKVKKIIIASSAAVYGNQNHSVLNEGLCPNPVNHYGISKLSMEFITKTYFEKLPLIITRPFNYTAPGHGEQFVIPKIAKAFINKEECLELGNLDVYREYNSIYFVCDIYFKLMESNSKSEIVNIASGKTHSLNEVISLFEKETNHKINIKINQSFVRKNEIKKLAGDTKKLLQLIQTPSNSSIDDVIKSFL</sequence>
<dbReference type="EMBL" id="JAZHYP010000003">
    <property type="protein sequence ID" value="MEN3323820.1"/>
    <property type="molecule type" value="Genomic_DNA"/>
</dbReference>
<accession>A0ABV0AE52</accession>
<organism evidence="2 3">
    <name type="scientific">Mariniflexile soesokkakense</name>
    <dbReference type="NCBI Taxonomy" id="1343160"/>
    <lineage>
        <taxon>Bacteria</taxon>
        <taxon>Pseudomonadati</taxon>
        <taxon>Bacteroidota</taxon>
        <taxon>Flavobacteriia</taxon>
        <taxon>Flavobacteriales</taxon>
        <taxon>Flavobacteriaceae</taxon>
        <taxon>Mariniflexile</taxon>
    </lineage>
</organism>
<dbReference type="RefSeq" id="WP_346241576.1">
    <property type="nucleotide sequence ID" value="NZ_JAZHYP010000003.1"/>
</dbReference>
<evidence type="ECO:0000313" key="2">
    <source>
        <dbReference type="EMBL" id="MEN3323820.1"/>
    </source>
</evidence>
<dbReference type="GO" id="GO:0008446">
    <property type="term" value="F:GDP-mannose 4,6-dehydratase activity"/>
    <property type="evidence" value="ECO:0007669"/>
    <property type="project" value="UniProtKB-EC"/>
</dbReference>
<name>A0ABV0AE52_9FLAO</name>
<dbReference type="InterPro" id="IPR036291">
    <property type="entry name" value="NAD(P)-bd_dom_sf"/>
</dbReference>
<proteinExistence type="predicted"/>
<dbReference type="EC" id="4.2.1.47" evidence="2"/>
<dbReference type="PANTHER" id="PTHR43000">
    <property type="entry name" value="DTDP-D-GLUCOSE 4,6-DEHYDRATASE-RELATED"/>
    <property type="match status" value="1"/>
</dbReference>
<dbReference type="InterPro" id="IPR016040">
    <property type="entry name" value="NAD(P)-bd_dom"/>
</dbReference>
<dbReference type="Gene3D" id="3.90.25.10">
    <property type="entry name" value="UDP-galactose 4-epimerase, domain 1"/>
    <property type="match status" value="1"/>
</dbReference>
<dbReference type="SUPFAM" id="SSF51735">
    <property type="entry name" value="NAD(P)-binding Rossmann-fold domains"/>
    <property type="match status" value="1"/>
</dbReference>
<dbReference type="Gene3D" id="3.40.50.720">
    <property type="entry name" value="NAD(P)-binding Rossmann-like Domain"/>
    <property type="match status" value="1"/>
</dbReference>
<protein>
    <submittedName>
        <fullName evidence="2">GDP-mannose 4,6-dehydratase</fullName>
        <ecNumber evidence="2">4.2.1.47</ecNumber>
    </submittedName>
</protein>
<dbReference type="Pfam" id="PF16363">
    <property type="entry name" value="GDP_Man_Dehyd"/>
    <property type="match status" value="1"/>
</dbReference>
<keyword evidence="2" id="KW-0456">Lyase</keyword>
<comment type="caution">
    <text evidence="2">The sequence shown here is derived from an EMBL/GenBank/DDBJ whole genome shotgun (WGS) entry which is preliminary data.</text>
</comment>